<comment type="caution">
    <text evidence="2">The sequence shown here is derived from an EMBL/GenBank/DDBJ whole genome shotgun (WGS) entry which is preliminary data.</text>
</comment>
<evidence type="ECO:0000259" key="1">
    <source>
        <dbReference type="Pfam" id="PF01656"/>
    </source>
</evidence>
<evidence type="ECO:0000313" key="3">
    <source>
        <dbReference type="Proteomes" id="UP001501523"/>
    </source>
</evidence>
<dbReference type="PIRSF" id="PIRSF009320">
    <property type="entry name" value="Nuc_binding_HP_1000"/>
    <property type="match status" value="1"/>
</dbReference>
<dbReference type="Gene3D" id="3.40.50.300">
    <property type="entry name" value="P-loop containing nucleotide triphosphate hydrolases"/>
    <property type="match status" value="1"/>
</dbReference>
<accession>A0ABN1J1V0</accession>
<feature type="domain" description="CobQ/CobB/MinD/ParA nucleotide binding" evidence="1">
    <location>
        <begin position="5"/>
        <end position="183"/>
    </location>
</feature>
<sequence length="216" mass="22753">MTTIIAVVSQKGGAGKSTIARLLAVEGANREQRVKIADLDLLQGTATNWNMRRQRAGRTPAIDVQTFGAVDQAIRDRSGFDLIVIDGAPHASTQTAQAAKSAGLTVIPTKSTLDDLTAALGLARELVAKGVAKPTRVLFVLNQTTDSGAEVGEARQWLLEGGFPVTEAHIPLKTGYSRALDAGDGLNEAKHPSLQGRARVVAGEIFDYLDALKGEG</sequence>
<dbReference type="InterPro" id="IPR002586">
    <property type="entry name" value="CobQ/CobB/MinD/ParA_Nub-bd_dom"/>
</dbReference>
<dbReference type="SUPFAM" id="SSF52540">
    <property type="entry name" value="P-loop containing nucleoside triphosphate hydrolases"/>
    <property type="match status" value="1"/>
</dbReference>
<protein>
    <submittedName>
        <fullName evidence="2">ParA family protein</fullName>
    </submittedName>
</protein>
<dbReference type="InterPro" id="IPR050678">
    <property type="entry name" value="DNA_Partitioning_ATPase"/>
</dbReference>
<organism evidence="2 3">
    <name type="scientific">Dokdonella soli</name>
    <dbReference type="NCBI Taxonomy" id="529810"/>
    <lineage>
        <taxon>Bacteria</taxon>
        <taxon>Pseudomonadati</taxon>
        <taxon>Pseudomonadota</taxon>
        <taxon>Gammaproteobacteria</taxon>
        <taxon>Lysobacterales</taxon>
        <taxon>Rhodanobacteraceae</taxon>
        <taxon>Dokdonella</taxon>
    </lineage>
</organism>
<dbReference type="EMBL" id="BAAAEU010000047">
    <property type="protein sequence ID" value="GAA0725545.1"/>
    <property type="molecule type" value="Genomic_DNA"/>
</dbReference>
<gene>
    <name evidence="2" type="ORF">GCM10009105_38490</name>
</gene>
<reference evidence="2 3" key="1">
    <citation type="journal article" date="2019" name="Int. J. Syst. Evol. Microbiol.">
        <title>The Global Catalogue of Microorganisms (GCM) 10K type strain sequencing project: providing services to taxonomists for standard genome sequencing and annotation.</title>
        <authorList>
            <consortium name="The Broad Institute Genomics Platform"/>
            <consortium name="The Broad Institute Genome Sequencing Center for Infectious Disease"/>
            <person name="Wu L."/>
            <person name="Ma J."/>
        </authorList>
    </citation>
    <scope>NUCLEOTIDE SEQUENCE [LARGE SCALE GENOMIC DNA]</scope>
    <source>
        <strain evidence="2 3">JCM 15421</strain>
    </source>
</reference>
<evidence type="ECO:0000313" key="2">
    <source>
        <dbReference type="EMBL" id="GAA0725545.1"/>
    </source>
</evidence>
<dbReference type="PANTHER" id="PTHR13696">
    <property type="entry name" value="P-LOOP CONTAINING NUCLEOSIDE TRIPHOSPHATE HYDROLASE"/>
    <property type="match status" value="1"/>
</dbReference>
<dbReference type="Pfam" id="PF01656">
    <property type="entry name" value="CbiA"/>
    <property type="match status" value="1"/>
</dbReference>
<proteinExistence type="predicted"/>
<dbReference type="CDD" id="cd02042">
    <property type="entry name" value="ParAB_family"/>
    <property type="match status" value="1"/>
</dbReference>
<keyword evidence="3" id="KW-1185">Reference proteome</keyword>
<dbReference type="RefSeq" id="WP_343794296.1">
    <property type="nucleotide sequence ID" value="NZ_BAAAEU010000047.1"/>
</dbReference>
<dbReference type="InterPro" id="IPR027417">
    <property type="entry name" value="P-loop_NTPase"/>
</dbReference>
<dbReference type="Proteomes" id="UP001501523">
    <property type="component" value="Unassembled WGS sequence"/>
</dbReference>
<name>A0ABN1J1V0_9GAMM</name>
<dbReference type="PANTHER" id="PTHR13696:SF96">
    <property type="entry name" value="COBQ_COBB_MIND_PARA NUCLEOTIDE BINDING DOMAIN-CONTAINING PROTEIN"/>
    <property type="match status" value="1"/>
</dbReference>